<evidence type="ECO:0000313" key="2">
    <source>
        <dbReference type="Proteomes" id="UP001205998"/>
    </source>
</evidence>
<keyword evidence="2" id="KW-1185">Reference proteome</keyword>
<protein>
    <submittedName>
        <fullName evidence="1">Uncharacterized protein</fullName>
    </submittedName>
</protein>
<evidence type="ECO:0000313" key="1">
    <source>
        <dbReference type="EMBL" id="KAI5627626.1"/>
    </source>
</evidence>
<reference evidence="1" key="1">
    <citation type="submission" date="2018-07" db="EMBL/GenBank/DDBJ databases">
        <title>Comparative genomics of catfishes provides insights into carnivory and benthic adaptation.</title>
        <authorList>
            <person name="Zhang Y."/>
            <person name="Wang D."/>
            <person name="Peng Z."/>
            <person name="Zheng S."/>
            <person name="Shao F."/>
            <person name="Tao W."/>
        </authorList>
    </citation>
    <scope>NUCLEOTIDE SEQUENCE</scope>
    <source>
        <strain evidence="1">Chongqing</strain>
    </source>
</reference>
<accession>A0AAD5FT15</accession>
<sequence>MKVTAREATEDEQRGINRAGPLKETGGVVCLLNLTVLANGKKSTPCHTRGFIRSRDATQDKRFGSRDNMASVAQTKLFQIHIVQLAAALFPW</sequence>
<dbReference type="Proteomes" id="UP001205998">
    <property type="component" value="Unassembled WGS sequence"/>
</dbReference>
<dbReference type="EMBL" id="MU549874">
    <property type="protein sequence ID" value="KAI5627626.1"/>
    <property type="molecule type" value="Genomic_DNA"/>
</dbReference>
<proteinExistence type="predicted"/>
<dbReference type="AlphaFoldDB" id="A0AAD5FT15"/>
<gene>
    <name evidence="1" type="ORF">C0J50_8492</name>
</gene>
<name>A0AAD5FT15_SILAS</name>
<organism evidence="1 2">
    <name type="scientific">Silurus asotus</name>
    <name type="common">Amur catfish</name>
    <name type="synonym">Parasilurus asotus</name>
    <dbReference type="NCBI Taxonomy" id="30991"/>
    <lineage>
        <taxon>Eukaryota</taxon>
        <taxon>Metazoa</taxon>
        <taxon>Chordata</taxon>
        <taxon>Craniata</taxon>
        <taxon>Vertebrata</taxon>
        <taxon>Euteleostomi</taxon>
        <taxon>Actinopterygii</taxon>
        <taxon>Neopterygii</taxon>
        <taxon>Teleostei</taxon>
        <taxon>Ostariophysi</taxon>
        <taxon>Siluriformes</taxon>
        <taxon>Siluridae</taxon>
        <taxon>Silurus</taxon>
    </lineage>
</organism>
<comment type="caution">
    <text evidence="1">The sequence shown here is derived from an EMBL/GenBank/DDBJ whole genome shotgun (WGS) entry which is preliminary data.</text>
</comment>